<dbReference type="InterPro" id="IPR052742">
    <property type="entry name" value="Mito_N-acetyltransferase"/>
</dbReference>
<dbReference type="InterPro" id="IPR000182">
    <property type="entry name" value="GNAT_dom"/>
</dbReference>
<sequence length="161" mass="17362">MIRAFEPADWPAVWAVLEPVFRAGETFPHDPAIDSDAARQAWVGSVAATFVATEADGAILGTYYLRPNQPCLGAHVANAGYVVAEAARGRGLGHALCRHSQEEARRRGFTAMQFNLVVSTNTAGVAAWSRNGFRTVGRLPGAFRHPRLGEVEALVMFKTLA</sequence>
<dbReference type="EC" id="2.3.1.-" evidence="2"/>
<gene>
    <name evidence="2" type="ORF">VB738_01475</name>
</gene>
<keyword evidence="3" id="KW-1185">Reference proteome</keyword>
<dbReference type="CDD" id="cd04301">
    <property type="entry name" value="NAT_SF"/>
    <property type="match status" value="1"/>
</dbReference>
<dbReference type="GO" id="GO:0016746">
    <property type="term" value="F:acyltransferase activity"/>
    <property type="evidence" value="ECO:0007669"/>
    <property type="project" value="UniProtKB-KW"/>
</dbReference>
<dbReference type="Proteomes" id="UP001304461">
    <property type="component" value="Unassembled WGS sequence"/>
</dbReference>
<dbReference type="PROSITE" id="PS51186">
    <property type="entry name" value="GNAT"/>
    <property type="match status" value="1"/>
</dbReference>
<dbReference type="EMBL" id="JAYGHX010000001">
    <property type="protein sequence ID" value="MEA5389920.1"/>
    <property type="molecule type" value="Genomic_DNA"/>
</dbReference>
<dbReference type="Pfam" id="PF00583">
    <property type="entry name" value="Acetyltransf_1"/>
    <property type="match status" value="1"/>
</dbReference>
<name>A0ABU5RQ86_9CYAN</name>
<evidence type="ECO:0000259" key="1">
    <source>
        <dbReference type="PROSITE" id="PS51186"/>
    </source>
</evidence>
<dbReference type="SUPFAM" id="SSF55729">
    <property type="entry name" value="Acyl-CoA N-acyltransferases (Nat)"/>
    <property type="match status" value="1"/>
</dbReference>
<keyword evidence="2" id="KW-0808">Transferase</keyword>
<keyword evidence="2" id="KW-0012">Acyltransferase</keyword>
<protein>
    <submittedName>
        <fullName evidence="2">GNAT family N-acetyltransferase</fullName>
        <ecNumber evidence="2">2.3.1.-</ecNumber>
    </submittedName>
</protein>
<dbReference type="InterPro" id="IPR016181">
    <property type="entry name" value="Acyl_CoA_acyltransferase"/>
</dbReference>
<dbReference type="PANTHER" id="PTHR43138:SF1">
    <property type="entry name" value="N-ACETYLTRANSFERASE ACA1"/>
    <property type="match status" value="1"/>
</dbReference>
<accession>A0ABU5RQ86</accession>
<evidence type="ECO:0000313" key="3">
    <source>
        <dbReference type="Proteomes" id="UP001304461"/>
    </source>
</evidence>
<evidence type="ECO:0000313" key="2">
    <source>
        <dbReference type="EMBL" id="MEA5389920.1"/>
    </source>
</evidence>
<proteinExistence type="predicted"/>
<comment type="caution">
    <text evidence="2">The sequence shown here is derived from an EMBL/GenBank/DDBJ whole genome shotgun (WGS) entry which is preliminary data.</text>
</comment>
<organism evidence="2 3">
    <name type="scientific">Cyanobium gracile UHCC 0139</name>
    <dbReference type="NCBI Taxonomy" id="3110308"/>
    <lineage>
        <taxon>Bacteria</taxon>
        <taxon>Bacillati</taxon>
        <taxon>Cyanobacteriota</taxon>
        <taxon>Cyanophyceae</taxon>
        <taxon>Synechococcales</taxon>
        <taxon>Prochlorococcaceae</taxon>
        <taxon>Cyanobium</taxon>
    </lineage>
</organism>
<feature type="domain" description="N-acetyltransferase" evidence="1">
    <location>
        <begin position="1"/>
        <end position="161"/>
    </location>
</feature>
<reference evidence="2 3" key="1">
    <citation type="submission" date="2023-12" db="EMBL/GenBank/DDBJ databases">
        <title>Baltic Sea Cyanobacteria.</title>
        <authorList>
            <person name="Delbaje E."/>
            <person name="Fewer D.P."/>
            <person name="Shishido T.K."/>
        </authorList>
    </citation>
    <scope>NUCLEOTIDE SEQUENCE [LARGE SCALE GENOMIC DNA]</scope>
    <source>
        <strain evidence="2 3">UHCC 0139</strain>
    </source>
</reference>
<dbReference type="Gene3D" id="3.40.630.30">
    <property type="match status" value="1"/>
</dbReference>
<dbReference type="PANTHER" id="PTHR43138">
    <property type="entry name" value="ACETYLTRANSFERASE, GNAT FAMILY"/>
    <property type="match status" value="1"/>
</dbReference>
<dbReference type="RefSeq" id="WP_323304046.1">
    <property type="nucleotide sequence ID" value="NZ_JAYGHX010000001.1"/>
</dbReference>